<evidence type="ECO:0000256" key="2">
    <source>
        <dbReference type="ARBA" id="ARBA00004162"/>
    </source>
</evidence>
<dbReference type="RefSeq" id="WP_213411240.1">
    <property type="nucleotide sequence ID" value="NZ_BOVK01000016.1"/>
</dbReference>
<comment type="function">
    <text evidence="1 10">Controls the rotational direction of flagella during chemotaxis.</text>
</comment>
<keyword evidence="6 10" id="KW-0812">Transmembrane</keyword>
<evidence type="ECO:0000256" key="10">
    <source>
        <dbReference type="RuleBase" id="RU364125"/>
    </source>
</evidence>
<dbReference type="GO" id="GO:0071978">
    <property type="term" value="P:bacterial-type flagellum-dependent swarming motility"/>
    <property type="evidence" value="ECO:0007669"/>
    <property type="project" value="TreeGrafter"/>
</dbReference>
<evidence type="ECO:0000256" key="4">
    <source>
        <dbReference type="ARBA" id="ARBA00022475"/>
    </source>
</evidence>
<keyword evidence="5 10" id="KW-0145">Chemotaxis</keyword>
<dbReference type="GO" id="GO:0009425">
    <property type="term" value="C:bacterial-type flagellum basal body"/>
    <property type="evidence" value="ECO:0007669"/>
    <property type="project" value="InterPro"/>
</dbReference>
<dbReference type="EMBL" id="BOVK01000016">
    <property type="protein sequence ID" value="GIQ68636.1"/>
    <property type="molecule type" value="Genomic_DNA"/>
</dbReference>
<feature type="transmembrane region" description="Helical" evidence="10">
    <location>
        <begin position="7"/>
        <end position="30"/>
    </location>
</feature>
<organism evidence="11 12">
    <name type="scientific">Xylanibacillus composti</name>
    <dbReference type="NCBI Taxonomy" id="1572762"/>
    <lineage>
        <taxon>Bacteria</taxon>
        <taxon>Bacillati</taxon>
        <taxon>Bacillota</taxon>
        <taxon>Bacilli</taxon>
        <taxon>Bacillales</taxon>
        <taxon>Paenibacillaceae</taxon>
        <taxon>Xylanibacillus</taxon>
    </lineage>
</organism>
<evidence type="ECO:0000313" key="11">
    <source>
        <dbReference type="EMBL" id="GIQ68636.1"/>
    </source>
</evidence>
<accession>A0A8J4H340</accession>
<evidence type="ECO:0000256" key="7">
    <source>
        <dbReference type="ARBA" id="ARBA00022779"/>
    </source>
</evidence>
<dbReference type="GO" id="GO:0006935">
    <property type="term" value="P:chemotaxis"/>
    <property type="evidence" value="ECO:0007669"/>
    <property type="project" value="UniProtKB-KW"/>
</dbReference>
<dbReference type="PANTHER" id="PTHR35091:SF2">
    <property type="entry name" value="FLAGELLAR PROTEIN FLIL"/>
    <property type="match status" value="1"/>
</dbReference>
<keyword evidence="12" id="KW-1185">Reference proteome</keyword>
<keyword evidence="7 10" id="KW-0283">Flagellar rotation</keyword>
<comment type="similarity">
    <text evidence="3 10">Belongs to the FliL family.</text>
</comment>
<evidence type="ECO:0000256" key="6">
    <source>
        <dbReference type="ARBA" id="ARBA00022692"/>
    </source>
</evidence>
<keyword evidence="9 10" id="KW-0472">Membrane</keyword>
<evidence type="ECO:0000256" key="5">
    <source>
        <dbReference type="ARBA" id="ARBA00022500"/>
    </source>
</evidence>
<keyword evidence="8 10" id="KW-1133">Transmembrane helix</keyword>
<keyword evidence="4 10" id="KW-1003">Cell membrane</keyword>
<evidence type="ECO:0000313" key="12">
    <source>
        <dbReference type="Proteomes" id="UP000677918"/>
    </source>
</evidence>
<gene>
    <name evidence="11" type="ORF">XYCOK13_14600</name>
</gene>
<sequence length="159" mass="17804">MFKKMLPWIIMILVVITLITGAAFVLWYFVIDDSPAGAGNQIEQTLEGEEAPQIPADKRMELTVPLDNVVTNLADLDYVIKLSFAFQLDNEKAKQEFELLEPSVKATAIRILRDTMPEEIQGSQGQDALVTKMMNQLNALLLEGKVLQIEITDIIVQQS</sequence>
<dbReference type="Proteomes" id="UP000677918">
    <property type="component" value="Unassembled WGS sequence"/>
</dbReference>
<dbReference type="GO" id="GO:0005886">
    <property type="term" value="C:plasma membrane"/>
    <property type="evidence" value="ECO:0007669"/>
    <property type="project" value="UniProtKB-SubCell"/>
</dbReference>
<proteinExistence type="inferred from homology"/>
<comment type="subcellular location">
    <subcellularLocation>
        <location evidence="2">Cell membrane</location>
        <topology evidence="2">Single-pass membrane protein</topology>
    </subcellularLocation>
</comment>
<protein>
    <recommendedName>
        <fullName evidence="10">Flagellar protein FliL</fullName>
    </recommendedName>
</protein>
<comment type="caution">
    <text evidence="11">The sequence shown here is derived from an EMBL/GenBank/DDBJ whole genome shotgun (WGS) entry which is preliminary data.</text>
</comment>
<reference evidence="11" key="1">
    <citation type="submission" date="2021-04" db="EMBL/GenBank/DDBJ databases">
        <title>Draft genome sequence of Xylanibacillus composti strain K13.</title>
        <authorList>
            <person name="Uke A."/>
            <person name="Chhe C."/>
            <person name="Baramee S."/>
            <person name="Kosugi A."/>
        </authorList>
    </citation>
    <scope>NUCLEOTIDE SEQUENCE</scope>
    <source>
        <strain evidence="11">K13</strain>
    </source>
</reference>
<evidence type="ECO:0000256" key="8">
    <source>
        <dbReference type="ARBA" id="ARBA00022989"/>
    </source>
</evidence>
<evidence type="ECO:0000256" key="3">
    <source>
        <dbReference type="ARBA" id="ARBA00008281"/>
    </source>
</evidence>
<dbReference type="PANTHER" id="PTHR35091">
    <property type="entry name" value="FLAGELLAR PROTEIN FLIL"/>
    <property type="match status" value="1"/>
</dbReference>
<dbReference type="Pfam" id="PF03748">
    <property type="entry name" value="FliL"/>
    <property type="match status" value="1"/>
</dbReference>
<dbReference type="AlphaFoldDB" id="A0A8J4H340"/>
<dbReference type="InterPro" id="IPR005503">
    <property type="entry name" value="FliL"/>
</dbReference>
<evidence type="ECO:0000256" key="1">
    <source>
        <dbReference type="ARBA" id="ARBA00002254"/>
    </source>
</evidence>
<evidence type="ECO:0000256" key="9">
    <source>
        <dbReference type="ARBA" id="ARBA00023136"/>
    </source>
</evidence>
<name>A0A8J4H340_9BACL</name>